<dbReference type="InterPro" id="IPR001810">
    <property type="entry name" value="F-box_dom"/>
</dbReference>
<keyword evidence="3" id="KW-1185">Reference proteome</keyword>
<dbReference type="InterPro" id="IPR032675">
    <property type="entry name" value="LRR_dom_sf"/>
</dbReference>
<accession>A0A8S0PIY1</accession>
<evidence type="ECO:0000313" key="2">
    <source>
        <dbReference type="EMBL" id="CAA2951710.1"/>
    </source>
</evidence>
<dbReference type="Proteomes" id="UP000594638">
    <property type="component" value="Unassembled WGS sequence"/>
</dbReference>
<dbReference type="InterPro" id="IPR036047">
    <property type="entry name" value="F-box-like_dom_sf"/>
</dbReference>
<dbReference type="OrthoDB" id="2242903at2759"/>
<dbReference type="PANTHER" id="PTHR31215">
    <property type="entry name" value="OS05G0510400 PROTEIN-RELATED"/>
    <property type="match status" value="1"/>
</dbReference>
<dbReference type="EMBL" id="CACTIH010000079">
    <property type="protein sequence ID" value="CAA2951710.1"/>
    <property type="molecule type" value="Genomic_DNA"/>
</dbReference>
<dbReference type="InterPro" id="IPR044809">
    <property type="entry name" value="AUF1-like"/>
</dbReference>
<proteinExistence type="predicted"/>
<dbReference type="SUPFAM" id="SSF81383">
    <property type="entry name" value="F-box domain"/>
    <property type="match status" value="1"/>
</dbReference>
<protein>
    <submittedName>
        <fullName evidence="2">F-box LRR-repeat At4g29420</fullName>
    </submittedName>
</protein>
<reference evidence="2 3" key="1">
    <citation type="submission" date="2019-12" db="EMBL/GenBank/DDBJ databases">
        <authorList>
            <person name="Alioto T."/>
            <person name="Alioto T."/>
            <person name="Gomez Garrido J."/>
        </authorList>
    </citation>
    <scope>NUCLEOTIDE SEQUENCE [LARGE SCALE GENOMIC DNA]</scope>
</reference>
<dbReference type="AlphaFoldDB" id="A0A8S0PIY1"/>
<dbReference type="Gene3D" id="3.80.10.10">
    <property type="entry name" value="Ribonuclease Inhibitor"/>
    <property type="match status" value="2"/>
</dbReference>
<dbReference type="Gramene" id="OE9A072354T1">
    <property type="protein sequence ID" value="OE9A072354C1"/>
    <property type="gene ID" value="OE9A072354"/>
</dbReference>
<evidence type="ECO:0000313" key="3">
    <source>
        <dbReference type="Proteomes" id="UP000594638"/>
    </source>
</evidence>
<organism evidence="2 3">
    <name type="scientific">Olea europaea subsp. europaea</name>
    <dbReference type="NCBI Taxonomy" id="158383"/>
    <lineage>
        <taxon>Eukaryota</taxon>
        <taxon>Viridiplantae</taxon>
        <taxon>Streptophyta</taxon>
        <taxon>Embryophyta</taxon>
        <taxon>Tracheophyta</taxon>
        <taxon>Spermatophyta</taxon>
        <taxon>Magnoliopsida</taxon>
        <taxon>eudicotyledons</taxon>
        <taxon>Gunneridae</taxon>
        <taxon>Pentapetalae</taxon>
        <taxon>asterids</taxon>
        <taxon>lamiids</taxon>
        <taxon>Lamiales</taxon>
        <taxon>Oleaceae</taxon>
        <taxon>Oleeae</taxon>
        <taxon>Olea</taxon>
    </lineage>
</organism>
<comment type="caution">
    <text evidence="2">The sequence shown here is derived from an EMBL/GenBank/DDBJ whole genome shotgun (WGS) entry which is preliminary data.</text>
</comment>
<dbReference type="Pfam" id="PF12937">
    <property type="entry name" value="F-box-like"/>
    <property type="match status" value="1"/>
</dbReference>
<feature type="domain" description="F-box" evidence="1">
    <location>
        <begin position="1"/>
        <end position="39"/>
    </location>
</feature>
<sequence length="448" mass="50793">MEDLPPPLLLEILSRLGDSEDLARCRVASKTLNSIARDIRSINLQCSYDRYTKSRSPHTRSSITPFKEIFIKLISNLEIVESVSMGVEKPLRYGAYDDTEDEESDLYLSDETFSMEWLPKVCRELKSISISDFWVQSCWRRSDVLSVISSHCLNLSDLDVKNAWLSVDGLNPMPNLTSLTLEFIRLDDEDLIKINESFPSLQDLNLIGVGGLKEPRIHLMHLKTCQCIVSNAPNSLAIIAPNLVKLKLVCVKPKLLLIETPLLSDLHLSIETAGNFKVKELHDLRKLHLESAGLRNLLGTFPFGKTVRNLTVVSTRWEVPVGITKSTFELLRNVFPNVSSLTLTPGAWSEFETYPGLGGLESRHQMKELKIITAYLTVNDIEMTISTIFSILENCPKLSDMALLIHRDVVSNVTNNLISRCMAHWSRIRWKWGLWKEETKDAWITDGI</sequence>
<name>A0A8S0PIY1_OLEEU</name>
<gene>
    <name evidence="2" type="ORF">OLEA9_A072354</name>
</gene>
<evidence type="ECO:0000259" key="1">
    <source>
        <dbReference type="Pfam" id="PF12937"/>
    </source>
</evidence>
<dbReference type="SUPFAM" id="SSF52047">
    <property type="entry name" value="RNI-like"/>
    <property type="match status" value="1"/>
</dbReference>